<evidence type="ECO:0000256" key="2">
    <source>
        <dbReference type="ARBA" id="ARBA00022801"/>
    </source>
</evidence>
<dbReference type="Proteomes" id="UP001499924">
    <property type="component" value="Unassembled WGS sequence"/>
</dbReference>
<reference evidence="5" key="1">
    <citation type="journal article" date="2019" name="Int. J. Syst. Evol. Microbiol.">
        <title>The Global Catalogue of Microorganisms (GCM) 10K type strain sequencing project: providing services to taxonomists for standard genome sequencing and annotation.</title>
        <authorList>
            <consortium name="The Broad Institute Genomics Platform"/>
            <consortium name="The Broad Institute Genome Sequencing Center for Infectious Disease"/>
            <person name="Wu L."/>
            <person name="Ma J."/>
        </authorList>
    </citation>
    <scope>NUCLEOTIDE SEQUENCE [LARGE SCALE GENOMIC DNA]</scope>
    <source>
        <strain evidence="5">JCM 15614</strain>
    </source>
</reference>
<proteinExistence type="predicted"/>
<keyword evidence="5" id="KW-1185">Reference proteome</keyword>
<dbReference type="InterPro" id="IPR050955">
    <property type="entry name" value="Plant_Biomass_Hydrol_Est"/>
</dbReference>
<dbReference type="Gene3D" id="3.40.50.1820">
    <property type="entry name" value="alpha/beta hydrolase"/>
    <property type="match status" value="1"/>
</dbReference>
<evidence type="ECO:0000256" key="3">
    <source>
        <dbReference type="SAM" id="SignalP"/>
    </source>
</evidence>
<protein>
    <submittedName>
        <fullName evidence="4">PHB depolymerase family esterase</fullName>
    </submittedName>
</protein>
<sequence length="304" mass="32051">MTTGRRLRAALLLTVTITALAACARDERPADDDAGARLPGAHAYRIDTDEGPREYRLYRPADLDRSPALVVMLHGGGGSARQAERAYGWDDVADREGILVVYPDGVGRTWNAGGGCCGQAARDDVDDVGFLLALIDELVTADDVDPSRIYVTGMSNGAMMSYALACSTDVTAAIAPVAGTMLADCPSPAPVSVLHIHGAADDNVRFDGGPGAGVGRIDGPPVPSVIEQWREVDVCTPPAVTTVGAVRHSVSYCAEGREVQLTTVEGAGHQWPGSEVVRDSADPPSAELDVTETIWRFFEANPRP</sequence>
<keyword evidence="1 3" id="KW-0732">Signal</keyword>
<dbReference type="InterPro" id="IPR010126">
    <property type="entry name" value="Esterase_phb"/>
</dbReference>
<name>A0ABP6PFY0_9ACTN</name>
<dbReference type="EMBL" id="BAAAVV010000008">
    <property type="protein sequence ID" value="GAA3177292.1"/>
    <property type="molecule type" value="Genomic_DNA"/>
</dbReference>
<dbReference type="Pfam" id="PF10503">
    <property type="entry name" value="Esterase_PHB"/>
    <property type="match status" value="1"/>
</dbReference>
<keyword evidence="2" id="KW-0378">Hydrolase</keyword>
<dbReference type="InterPro" id="IPR029058">
    <property type="entry name" value="AB_hydrolase_fold"/>
</dbReference>
<dbReference type="SUPFAM" id="SSF53474">
    <property type="entry name" value="alpha/beta-Hydrolases"/>
    <property type="match status" value="1"/>
</dbReference>
<organism evidence="4 5">
    <name type="scientific">Blastococcus jejuensis</name>
    <dbReference type="NCBI Taxonomy" id="351224"/>
    <lineage>
        <taxon>Bacteria</taxon>
        <taxon>Bacillati</taxon>
        <taxon>Actinomycetota</taxon>
        <taxon>Actinomycetes</taxon>
        <taxon>Geodermatophilales</taxon>
        <taxon>Geodermatophilaceae</taxon>
        <taxon>Blastococcus</taxon>
    </lineage>
</organism>
<evidence type="ECO:0000313" key="5">
    <source>
        <dbReference type="Proteomes" id="UP001499924"/>
    </source>
</evidence>
<dbReference type="PANTHER" id="PTHR43037">
    <property type="entry name" value="UNNAMED PRODUCT-RELATED"/>
    <property type="match status" value="1"/>
</dbReference>
<dbReference type="RefSeq" id="WP_344690160.1">
    <property type="nucleotide sequence ID" value="NZ_BAAAVV010000008.1"/>
</dbReference>
<feature type="signal peptide" evidence="3">
    <location>
        <begin position="1"/>
        <end position="21"/>
    </location>
</feature>
<gene>
    <name evidence="4" type="ORF">GCM10010531_33750</name>
</gene>
<evidence type="ECO:0000313" key="4">
    <source>
        <dbReference type="EMBL" id="GAA3177292.1"/>
    </source>
</evidence>
<dbReference type="PROSITE" id="PS51257">
    <property type="entry name" value="PROKAR_LIPOPROTEIN"/>
    <property type="match status" value="1"/>
</dbReference>
<accession>A0ABP6PFY0</accession>
<dbReference type="PANTHER" id="PTHR43037:SF1">
    <property type="entry name" value="BLL1128 PROTEIN"/>
    <property type="match status" value="1"/>
</dbReference>
<evidence type="ECO:0000256" key="1">
    <source>
        <dbReference type="ARBA" id="ARBA00022729"/>
    </source>
</evidence>
<comment type="caution">
    <text evidence="4">The sequence shown here is derived from an EMBL/GenBank/DDBJ whole genome shotgun (WGS) entry which is preliminary data.</text>
</comment>
<feature type="chain" id="PRO_5045274143" evidence="3">
    <location>
        <begin position="22"/>
        <end position="304"/>
    </location>
</feature>